<accession>A0A543FZL2</accession>
<comment type="caution">
    <text evidence="1">The sequence shown here is derived from an EMBL/GenBank/DDBJ whole genome shotgun (WGS) entry which is preliminary data.</text>
</comment>
<dbReference type="RefSeq" id="WP_141841203.1">
    <property type="nucleotide sequence ID" value="NZ_VFPJ01000001.1"/>
</dbReference>
<gene>
    <name evidence="1" type="ORF">BC670_0052</name>
</gene>
<proteinExistence type="predicted"/>
<organism evidence="1 2">
    <name type="scientific">Flavobacterium branchiophilum</name>
    <dbReference type="NCBI Taxonomy" id="55197"/>
    <lineage>
        <taxon>Bacteria</taxon>
        <taxon>Pseudomonadati</taxon>
        <taxon>Bacteroidota</taxon>
        <taxon>Flavobacteriia</taxon>
        <taxon>Flavobacteriales</taxon>
        <taxon>Flavobacteriaceae</taxon>
        <taxon>Flavobacterium</taxon>
    </lineage>
</organism>
<sequence>MKKIITSILVIMSVIHGVKSQYLNTKSVKSPNVTSMERFNDIPINLFTGTPDISIPIQQIESGNIKIPIELRYHASSVKPNQPPSWVGLGWDLNCGGNISREVRGHYDEYVCPSSGSYACFTGYLAGGANILYNDPNWNNPNNIYYYNLGNIYSDQQADEFSFNFLGHSGKFYYAGSANGWVVISDEKIKVEVNGLFTPQECINNALYKYVTSANHTWMTDYYSSNQSVFFKEFTITTPDGSKYTFGGIDAVEFTTQYSGSGTCYNGIDLSSWLLKKIEDVNGKIINYNYVRNYPSLYLSHYCNTYSQSFTSNSCNPPEIVGSGVTGSQNGSFSTSQLMNSYRLAGRLVFPMYLKTIDTEIETVTFSSSPATTLFYTPTQLNSVDPPHQWDDANEQYGSSAPGAMSPYPIQPGWFPNLKTNKLTNIDIKSKATNTDVYKFTFEYFENSNQRFALSKFNMLGSDSSIQKKYEFKYDNIADLPLFGGNYIDHWGFYNNKNIGSALSGAFSNRETNPLYVTKGLLTEIKYPTGGTTSFIWEAHRHSRVLSDSKNQLNPYIGFAGGSRIKEIKSYTDVGILSSHKKYYRVTYLGATINFHPTHS</sequence>
<dbReference type="Proteomes" id="UP000320773">
    <property type="component" value="Unassembled WGS sequence"/>
</dbReference>
<dbReference type="AlphaFoldDB" id="A0A543FZL2"/>
<protein>
    <submittedName>
        <fullName evidence="1">Uncharacterized protein</fullName>
    </submittedName>
</protein>
<evidence type="ECO:0000313" key="1">
    <source>
        <dbReference type="EMBL" id="TQM39276.1"/>
    </source>
</evidence>
<evidence type="ECO:0000313" key="2">
    <source>
        <dbReference type="Proteomes" id="UP000320773"/>
    </source>
</evidence>
<name>A0A543FZL2_9FLAO</name>
<dbReference type="EMBL" id="VFPJ01000001">
    <property type="protein sequence ID" value="TQM39276.1"/>
    <property type="molecule type" value="Genomic_DNA"/>
</dbReference>
<reference evidence="1 2" key="1">
    <citation type="submission" date="2019-06" db="EMBL/GenBank/DDBJ databases">
        <title>Genomic Encyclopedia of Archaeal and Bacterial Type Strains, Phase II (KMG-II): from individual species to whole genera.</title>
        <authorList>
            <person name="Goeker M."/>
        </authorList>
    </citation>
    <scope>NUCLEOTIDE SEQUENCE [LARGE SCALE GENOMIC DNA]</scope>
    <source>
        <strain evidence="1 2">DSM 24789</strain>
    </source>
</reference>